<protein>
    <submittedName>
        <fullName evidence="2">Uncharacterized protein</fullName>
    </submittedName>
</protein>
<evidence type="ECO:0000256" key="1">
    <source>
        <dbReference type="SAM" id="Coils"/>
    </source>
</evidence>
<reference evidence="2" key="2">
    <citation type="submission" date="2022-01" db="EMBL/GenBank/DDBJ databases">
        <authorList>
            <person name="Yamashiro T."/>
            <person name="Shiraishi A."/>
            <person name="Satake H."/>
            <person name="Nakayama K."/>
        </authorList>
    </citation>
    <scope>NUCLEOTIDE SEQUENCE</scope>
</reference>
<keyword evidence="1" id="KW-0175">Coiled coil</keyword>
<dbReference type="EMBL" id="BQNB010015358">
    <property type="protein sequence ID" value="GJT39086.1"/>
    <property type="molecule type" value="Genomic_DNA"/>
</dbReference>
<feature type="coiled-coil region" evidence="1">
    <location>
        <begin position="19"/>
        <end position="46"/>
    </location>
</feature>
<comment type="caution">
    <text evidence="2">The sequence shown here is derived from an EMBL/GenBank/DDBJ whole genome shotgun (WGS) entry which is preliminary data.</text>
</comment>
<name>A0ABQ5DIN5_9ASTR</name>
<sequence>MPHDSPLPRVNTLGSDEALHELTVLCTQLSTKVESLETELKQTKQTSGAAFTKLIKKGEEVRAVKTSQARRRAKIVVSDDEEDVEDSSKQGRMIEEINQDVEITLVTPTHSQEDQPEDQLGVLSAAKVLADAAKVHTYTKRRRAVSTASGGISTAEESVSTVGASMPVSTAGMVQDPSSVKERLGLEAAMRLQEQFDEEERQRIAKEHKEASSFNIEEWENIQARIEADKEIAVRLQTEERKELTIEERSRLFVELMDKMKNYFAEKRAEERRNKPLTQAQ</sequence>
<accession>A0ABQ5DIN5</accession>
<keyword evidence="3" id="KW-1185">Reference proteome</keyword>
<evidence type="ECO:0000313" key="3">
    <source>
        <dbReference type="Proteomes" id="UP001151760"/>
    </source>
</evidence>
<dbReference type="Proteomes" id="UP001151760">
    <property type="component" value="Unassembled WGS sequence"/>
</dbReference>
<proteinExistence type="predicted"/>
<gene>
    <name evidence="2" type="ORF">Tco_0938951</name>
</gene>
<organism evidence="2 3">
    <name type="scientific">Tanacetum coccineum</name>
    <dbReference type="NCBI Taxonomy" id="301880"/>
    <lineage>
        <taxon>Eukaryota</taxon>
        <taxon>Viridiplantae</taxon>
        <taxon>Streptophyta</taxon>
        <taxon>Embryophyta</taxon>
        <taxon>Tracheophyta</taxon>
        <taxon>Spermatophyta</taxon>
        <taxon>Magnoliopsida</taxon>
        <taxon>eudicotyledons</taxon>
        <taxon>Gunneridae</taxon>
        <taxon>Pentapetalae</taxon>
        <taxon>asterids</taxon>
        <taxon>campanulids</taxon>
        <taxon>Asterales</taxon>
        <taxon>Asteraceae</taxon>
        <taxon>Asteroideae</taxon>
        <taxon>Anthemideae</taxon>
        <taxon>Anthemidinae</taxon>
        <taxon>Tanacetum</taxon>
    </lineage>
</organism>
<reference evidence="2" key="1">
    <citation type="journal article" date="2022" name="Int. J. Mol. Sci.">
        <title>Draft Genome of Tanacetum Coccineum: Genomic Comparison of Closely Related Tanacetum-Family Plants.</title>
        <authorList>
            <person name="Yamashiro T."/>
            <person name="Shiraishi A."/>
            <person name="Nakayama K."/>
            <person name="Satake H."/>
        </authorList>
    </citation>
    <scope>NUCLEOTIDE SEQUENCE</scope>
</reference>
<evidence type="ECO:0000313" key="2">
    <source>
        <dbReference type="EMBL" id="GJT39086.1"/>
    </source>
</evidence>